<dbReference type="InterPro" id="IPR029016">
    <property type="entry name" value="GAF-like_dom_sf"/>
</dbReference>
<dbReference type="PANTHER" id="PTHR30136">
    <property type="entry name" value="HELIX-TURN-HELIX TRANSCRIPTIONAL REGULATOR, ICLR FAMILY"/>
    <property type="match status" value="1"/>
</dbReference>
<accession>A0ABU2FPR4</accession>
<dbReference type="InterPro" id="IPR036390">
    <property type="entry name" value="WH_DNA-bd_sf"/>
</dbReference>
<proteinExistence type="predicted"/>
<keyword evidence="2" id="KW-0804">Transcription</keyword>
<dbReference type="InterPro" id="IPR036388">
    <property type="entry name" value="WH-like_DNA-bd_sf"/>
</dbReference>
<gene>
    <name evidence="4" type="ORF">NDI86_11490</name>
</gene>
<dbReference type="PROSITE" id="PS51077">
    <property type="entry name" value="HTH_ICLR"/>
    <property type="match status" value="1"/>
</dbReference>
<dbReference type="InterPro" id="IPR005471">
    <property type="entry name" value="Tscrpt_reg_IclR_N"/>
</dbReference>
<evidence type="ECO:0000313" key="5">
    <source>
        <dbReference type="Proteomes" id="UP001268864"/>
    </source>
</evidence>
<keyword evidence="1" id="KW-0805">Transcription regulation</keyword>
<comment type="caution">
    <text evidence="4">The sequence shown here is derived from an EMBL/GenBank/DDBJ whole genome shotgun (WGS) entry which is preliminary data.</text>
</comment>
<dbReference type="EMBL" id="JAMQOS010000003">
    <property type="protein sequence ID" value="MDS0282749.1"/>
    <property type="molecule type" value="Genomic_DNA"/>
</dbReference>
<dbReference type="Gene3D" id="1.10.10.10">
    <property type="entry name" value="Winged helix-like DNA-binding domain superfamily/Winged helix DNA-binding domain"/>
    <property type="match status" value="1"/>
</dbReference>
<dbReference type="RefSeq" id="WP_310900576.1">
    <property type="nucleotide sequence ID" value="NZ_JAMQOS010000003.1"/>
</dbReference>
<dbReference type="SUPFAM" id="SSF55781">
    <property type="entry name" value="GAF domain-like"/>
    <property type="match status" value="1"/>
</dbReference>
<dbReference type="SMART" id="SM00346">
    <property type="entry name" value="HTH_ICLR"/>
    <property type="match status" value="1"/>
</dbReference>
<sequence>MNYEANRRVETSARTFAIVERLSALDRVGVSALADELGMSKGIVHNHLCTLRELGYVRKVDDRYQLSPKLLGVGLRARSNAPLYRFGHDLCREFAGQADTGVALCQHTDGDCLVVDAYEVAPTTDLAVGTALGLSGSLVGLAIRLASGEGGVDAAGEYDIDALRASFEAAGSVTGPFSTSHEQDGVAVPVLGTDGACHGGVGVLLPEGHTDQRRQRLTEATRSLRTRIERRFDAEWPGERSFATEKHSWVG</sequence>
<name>A0ABU2FPR4_9EURY</name>
<keyword evidence="5" id="KW-1185">Reference proteome</keyword>
<dbReference type="SUPFAM" id="SSF46785">
    <property type="entry name" value="Winged helix' DNA-binding domain"/>
    <property type="match status" value="1"/>
</dbReference>
<feature type="domain" description="HTH iclR-type" evidence="3">
    <location>
        <begin position="9"/>
        <end position="68"/>
    </location>
</feature>
<dbReference type="PANTHER" id="PTHR30136:SF35">
    <property type="entry name" value="HTH-TYPE TRANSCRIPTIONAL REGULATOR RV1719"/>
    <property type="match status" value="1"/>
</dbReference>
<evidence type="ECO:0000259" key="3">
    <source>
        <dbReference type="PROSITE" id="PS51077"/>
    </source>
</evidence>
<dbReference type="Proteomes" id="UP001268864">
    <property type="component" value="Unassembled WGS sequence"/>
</dbReference>
<evidence type="ECO:0000313" key="4">
    <source>
        <dbReference type="EMBL" id="MDS0282749.1"/>
    </source>
</evidence>
<dbReference type="Gene3D" id="3.30.450.40">
    <property type="match status" value="1"/>
</dbReference>
<evidence type="ECO:0000256" key="1">
    <source>
        <dbReference type="ARBA" id="ARBA00023015"/>
    </source>
</evidence>
<dbReference type="InterPro" id="IPR050707">
    <property type="entry name" value="HTH_MetabolicPath_Reg"/>
</dbReference>
<protein>
    <submittedName>
        <fullName evidence="4">Helix-turn-helix domain-containing protein</fullName>
    </submittedName>
</protein>
<reference evidence="4 5" key="1">
    <citation type="submission" date="2022-06" db="EMBL/GenBank/DDBJ databases">
        <title>Halomicroarcula sp. a new haloarchaeum isolate from saline soil.</title>
        <authorList>
            <person name="Strakova D."/>
            <person name="Galisteo C."/>
            <person name="Sanchez-Porro C."/>
            <person name="Ventosa A."/>
        </authorList>
    </citation>
    <scope>NUCLEOTIDE SEQUENCE [LARGE SCALE GENOMIC DNA]</scope>
    <source>
        <strain evidence="4 5">S3CR25-11</strain>
    </source>
</reference>
<dbReference type="Pfam" id="PF09339">
    <property type="entry name" value="HTH_IclR"/>
    <property type="match status" value="1"/>
</dbReference>
<evidence type="ECO:0000256" key="2">
    <source>
        <dbReference type="ARBA" id="ARBA00023163"/>
    </source>
</evidence>
<organism evidence="4 5">
    <name type="scientific">Haloarcula onubensis</name>
    <dbReference type="NCBI Taxonomy" id="2950539"/>
    <lineage>
        <taxon>Archaea</taxon>
        <taxon>Methanobacteriati</taxon>
        <taxon>Methanobacteriota</taxon>
        <taxon>Stenosarchaea group</taxon>
        <taxon>Halobacteria</taxon>
        <taxon>Halobacteriales</taxon>
        <taxon>Haloarculaceae</taxon>
        <taxon>Haloarcula</taxon>
    </lineage>
</organism>